<organism evidence="1 2">
    <name type="scientific">Listeria monocytogenes serotype 4a (strain M7)</name>
    <dbReference type="NCBI Taxonomy" id="1030009"/>
    <lineage>
        <taxon>Bacteria</taxon>
        <taxon>Bacillati</taxon>
        <taxon>Bacillota</taxon>
        <taxon>Bacilli</taxon>
        <taxon>Bacillales</taxon>
        <taxon>Listeriaceae</taxon>
        <taxon>Listeria</taxon>
    </lineage>
</organism>
<dbReference type="Proteomes" id="UP000000486">
    <property type="component" value="Chromosome"/>
</dbReference>
<dbReference type="RefSeq" id="WP_012581952.1">
    <property type="nucleotide sequence ID" value="NC_017537.1"/>
</dbReference>
<dbReference type="PATRIC" id="fig|1030009.3.peg.445"/>
<dbReference type="HOGENOM" id="CLU_1822994_0_0_9"/>
<dbReference type="EMBL" id="CP002816">
    <property type="protein sequence ID" value="AEH91459.1"/>
    <property type="molecule type" value="Genomic_DNA"/>
</dbReference>
<evidence type="ECO:0000313" key="1">
    <source>
        <dbReference type="EMBL" id="AEH91459.1"/>
    </source>
</evidence>
<accession>A0A0E0UT02</accession>
<name>A0A0E0UT02_LISMM</name>
<sequence>MNRQQLEKLNRDCIYEVYEDREETNEFYMGYIKAIFKKYIIIENYHRSGQFDGFAIIANENIFKIQKGTKYLEPYKNVKSPQIQMPELSSKGDTLYNFLQWAKENKKIVELTTVWDELIIGEIDVLDDELLSMNVLLSDDFSPDGQCFIEYESILDVCVDTLKLRFMEECC</sequence>
<proteinExistence type="predicted"/>
<gene>
    <name evidence="1" type="ordered locus">LMM7_0453</name>
</gene>
<evidence type="ECO:0000313" key="2">
    <source>
        <dbReference type="Proteomes" id="UP000000486"/>
    </source>
</evidence>
<dbReference type="KEGG" id="lmq:LMM7_0453"/>
<protein>
    <submittedName>
        <fullName evidence="1">Uncharacterized protein</fullName>
    </submittedName>
</protein>
<reference evidence="1 2" key="1">
    <citation type="journal article" date="2011" name="J. Bacteriol.">
        <title>Genome sequence of the nonpathogenic Listeria monocytogenes serovar 4a strain M7.</title>
        <authorList>
            <person name="Chen J."/>
            <person name="Xia Y."/>
            <person name="Cheng C."/>
            <person name="Fang C."/>
            <person name="Shan Y."/>
            <person name="Jin G."/>
            <person name="Fang W."/>
        </authorList>
    </citation>
    <scope>NUCLEOTIDE SEQUENCE [LARGE SCALE GENOMIC DNA]</scope>
    <source>
        <strain evidence="1 2">M7</strain>
    </source>
</reference>
<dbReference type="AlphaFoldDB" id="A0A0E0UT02"/>